<gene>
    <name evidence="6" type="primary">pdxA</name>
    <name evidence="6" type="ORF">H8J70_08040</name>
</gene>
<reference evidence="6 7" key="1">
    <citation type="submission" date="2020-08" db="EMBL/GenBank/DDBJ databases">
        <authorList>
            <person name="Liu C."/>
            <person name="Sun Q."/>
        </authorList>
    </citation>
    <scope>NUCLEOTIDE SEQUENCE [LARGE SCALE GENOMIC DNA]</scope>
    <source>
        <strain evidence="6 7">NSJ-59</strain>
    </source>
</reference>
<proteinExistence type="inferred from homology"/>
<accession>A0ABR6VIX3</accession>
<sequence length="329" mass="35562">MASQFVGITMGDPAGIGPEISLKAIDARDEYKQSVLIYGSYNVLKYYHDLLGMQTPLVQIDKVADFRPGKINVISVVGLTLGKDLEIGKVSPVAGDAAYRYLERAIGDAMQGDLEVITTAPLNKEALHKGGHMFDGHTEIFATLTQTKSYTMMLWSEKMSVVHVSTHCSLRQACDRAKKPRILECIHLAQQAMQQLGVETPRIAVAGLNPHSGENGLFGTEDLEEIAPAVAAAQAEGLHVDGPVPPDTVFLKAYKGVYDIVVAMYHDQGHIPMKMMAFDSGVNVTLGLPIIRTSVDHGTAFDIAGKGIANVESMLYAVDLGKRFASGRH</sequence>
<dbReference type="NCBIfam" id="TIGR00557">
    <property type="entry name" value="pdxA"/>
    <property type="match status" value="1"/>
</dbReference>
<comment type="caution">
    <text evidence="6">The sequence shown here is derived from an EMBL/GenBank/DDBJ whole genome shotgun (WGS) entry which is preliminary data.</text>
</comment>
<protein>
    <submittedName>
        <fullName evidence="6">4-hydroxythreonine-4-phosphate dehydrogenase PdxA</fullName>
        <ecNumber evidence="6">1.1.1.262</ecNumber>
    </submittedName>
</protein>
<dbReference type="PANTHER" id="PTHR30004">
    <property type="entry name" value="4-HYDROXYTHREONINE-4-PHOSPHATE DEHYDROGENASE"/>
    <property type="match status" value="1"/>
</dbReference>
<keyword evidence="4 6" id="KW-0560">Oxidoreductase</keyword>
<keyword evidence="7" id="KW-1185">Reference proteome</keyword>
<keyword evidence="3" id="KW-0479">Metal-binding</keyword>
<evidence type="ECO:0000256" key="4">
    <source>
        <dbReference type="ARBA" id="ARBA00023002"/>
    </source>
</evidence>
<dbReference type="SUPFAM" id="SSF53659">
    <property type="entry name" value="Isocitrate/Isopropylmalate dehydrogenase-like"/>
    <property type="match status" value="1"/>
</dbReference>
<evidence type="ECO:0000256" key="1">
    <source>
        <dbReference type="ARBA" id="ARBA00001968"/>
    </source>
</evidence>
<evidence type="ECO:0000256" key="3">
    <source>
        <dbReference type="ARBA" id="ARBA00022723"/>
    </source>
</evidence>
<dbReference type="Gene3D" id="3.40.718.10">
    <property type="entry name" value="Isopropylmalate Dehydrogenase"/>
    <property type="match status" value="1"/>
</dbReference>
<dbReference type="PANTHER" id="PTHR30004:SF6">
    <property type="entry name" value="D-THREONATE 4-PHOSPHATE DEHYDROGENASE"/>
    <property type="match status" value="1"/>
</dbReference>
<name>A0ABR6VIX3_9FIRM</name>
<evidence type="ECO:0000313" key="7">
    <source>
        <dbReference type="Proteomes" id="UP000606870"/>
    </source>
</evidence>
<organism evidence="6 7">
    <name type="scientific">Megasphaera hominis</name>
    <dbReference type="NCBI Taxonomy" id="159836"/>
    <lineage>
        <taxon>Bacteria</taxon>
        <taxon>Bacillati</taxon>
        <taxon>Bacillota</taxon>
        <taxon>Negativicutes</taxon>
        <taxon>Veillonellales</taxon>
        <taxon>Veillonellaceae</taxon>
        <taxon>Megasphaera</taxon>
    </lineage>
</organism>
<dbReference type="Pfam" id="PF04166">
    <property type="entry name" value="PdxA"/>
    <property type="match status" value="1"/>
</dbReference>
<dbReference type="GO" id="GO:0050570">
    <property type="term" value="F:4-hydroxythreonine-4-phosphate dehydrogenase activity"/>
    <property type="evidence" value="ECO:0007669"/>
    <property type="project" value="UniProtKB-EC"/>
</dbReference>
<dbReference type="RefSeq" id="WP_186503423.1">
    <property type="nucleotide sequence ID" value="NZ_JACOGK010000021.1"/>
</dbReference>
<evidence type="ECO:0000256" key="2">
    <source>
        <dbReference type="ARBA" id="ARBA00009464"/>
    </source>
</evidence>
<comment type="cofactor">
    <cofactor evidence="1">
        <name>a divalent metal cation</name>
        <dbReference type="ChEBI" id="CHEBI:60240"/>
    </cofactor>
</comment>
<dbReference type="Proteomes" id="UP000606870">
    <property type="component" value="Unassembled WGS sequence"/>
</dbReference>
<comment type="similarity">
    <text evidence="2">Belongs to the PdxA family. PdxA2 subfamily.</text>
</comment>
<evidence type="ECO:0000313" key="6">
    <source>
        <dbReference type="EMBL" id="MBC3537200.1"/>
    </source>
</evidence>
<dbReference type="EMBL" id="JACOGK010000021">
    <property type="protein sequence ID" value="MBC3537200.1"/>
    <property type="molecule type" value="Genomic_DNA"/>
</dbReference>
<evidence type="ECO:0000256" key="5">
    <source>
        <dbReference type="ARBA" id="ARBA00023027"/>
    </source>
</evidence>
<dbReference type="EC" id="1.1.1.262" evidence="6"/>
<keyword evidence="5" id="KW-0520">NAD</keyword>
<dbReference type="InterPro" id="IPR005255">
    <property type="entry name" value="PdxA_fam"/>
</dbReference>